<dbReference type="Proteomes" id="UP000693970">
    <property type="component" value="Unassembled WGS sequence"/>
</dbReference>
<feature type="transmembrane region" description="Helical" evidence="1">
    <location>
        <begin position="70"/>
        <end position="87"/>
    </location>
</feature>
<proteinExistence type="predicted"/>
<feature type="transmembrane region" description="Helical" evidence="1">
    <location>
        <begin position="94"/>
        <end position="112"/>
    </location>
</feature>
<accession>A0A9K3KGJ1</accession>
<evidence type="ECO:0000256" key="1">
    <source>
        <dbReference type="SAM" id="Phobius"/>
    </source>
</evidence>
<evidence type="ECO:0000313" key="3">
    <source>
        <dbReference type="Proteomes" id="UP000693970"/>
    </source>
</evidence>
<keyword evidence="1" id="KW-0812">Transmembrane</keyword>
<organism evidence="2 3">
    <name type="scientific">Nitzschia inconspicua</name>
    <dbReference type="NCBI Taxonomy" id="303405"/>
    <lineage>
        <taxon>Eukaryota</taxon>
        <taxon>Sar</taxon>
        <taxon>Stramenopiles</taxon>
        <taxon>Ochrophyta</taxon>
        <taxon>Bacillariophyta</taxon>
        <taxon>Bacillariophyceae</taxon>
        <taxon>Bacillariophycidae</taxon>
        <taxon>Bacillariales</taxon>
        <taxon>Bacillariaceae</taxon>
        <taxon>Nitzschia</taxon>
    </lineage>
</organism>
<reference evidence="2" key="1">
    <citation type="journal article" date="2021" name="Sci. Rep.">
        <title>Diploid genomic architecture of Nitzschia inconspicua, an elite biomass production diatom.</title>
        <authorList>
            <person name="Oliver A."/>
            <person name="Podell S."/>
            <person name="Pinowska A."/>
            <person name="Traller J.C."/>
            <person name="Smith S.R."/>
            <person name="McClure R."/>
            <person name="Beliaev A."/>
            <person name="Bohutskyi P."/>
            <person name="Hill E.A."/>
            <person name="Rabines A."/>
            <person name="Zheng H."/>
            <person name="Allen L.Z."/>
            <person name="Kuo A."/>
            <person name="Grigoriev I.V."/>
            <person name="Allen A.E."/>
            <person name="Hazlebeck D."/>
            <person name="Allen E.E."/>
        </authorList>
    </citation>
    <scope>NUCLEOTIDE SEQUENCE</scope>
    <source>
        <strain evidence="2">Hildebrandi</strain>
    </source>
</reference>
<keyword evidence="1" id="KW-0472">Membrane</keyword>
<keyword evidence="3" id="KW-1185">Reference proteome</keyword>
<gene>
    <name evidence="2" type="ORF">IV203_020695</name>
</gene>
<comment type="caution">
    <text evidence="2">The sequence shown here is derived from an EMBL/GenBank/DDBJ whole genome shotgun (WGS) entry which is preliminary data.</text>
</comment>
<evidence type="ECO:0000313" key="2">
    <source>
        <dbReference type="EMBL" id="KAG7342751.1"/>
    </source>
</evidence>
<name>A0A9K3KGJ1_9STRA</name>
<dbReference type="EMBL" id="JAGRRH010000024">
    <property type="protein sequence ID" value="KAG7342751.1"/>
    <property type="molecule type" value="Genomic_DNA"/>
</dbReference>
<sequence length="166" mass="18915">MLLNVVIGILQANFLFMNYTVERAYCKGPLDQHDTTPLVQATIQFCEQYNPLFLNRPEWLVKATCIHCDYFWILYGGILFTSIGNLWDRRIIQCLILLGLGVKLYAVLFYHYMELTSDQPPPNLLAYFGAEGLYLVSIALVLYKVFTTPCSNERATGTSAISKKTL</sequence>
<keyword evidence="1" id="KW-1133">Transmembrane helix</keyword>
<dbReference type="AlphaFoldDB" id="A0A9K3KGJ1"/>
<dbReference type="OrthoDB" id="10264300at2759"/>
<protein>
    <submittedName>
        <fullName evidence="2">Uncharacterized protein</fullName>
    </submittedName>
</protein>
<reference evidence="2" key="2">
    <citation type="submission" date="2021-04" db="EMBL/GenBank/DDBJ databases">
        <authorList>
            <person name="Podell S."/>
        </authorList>
    </citation>
    <scope>NUCLEOTIDE SEQUENCE</scope>
    <source>
        <strain evidence="2">Hildebrandi</strain>
    </source>
</reference>
<feature type="transmembrane region" description="Helical" evidence="1">
    <location>
        <begin position="124"/>
        <end position="146"/>
    </location>
</feature>